<protein>
    <submittedName>
        <fullName evidence="2">Uncharacterized protein</fullName>
    </submittedName>
</protein>
<dbReference type="AlphaFoldDB" id="A0A8T3BKN8"/>
<organism evidence="2 3">
    <name type="scientific">Dendrobium nobile</name>
    <name type="common">Orchid</name>
    <dbReference type="NCBI Taxonomy" id="94219"/>
    <lineage>
        <taxon>Eukaryota</taxon>
        <taxon>Viridiplantae</taxon>
        <taxon>Streptophyta</taxon>
        <taxon>Embryophyta</taxon>
        <taxon>Tracheophyta</taxon>
        <taxon>Spermatophyta</taxon>
        <taxon>Magnoliopsida</taxon>
        <taxon>Liliopsida</taxon>
        <taxon>Asparagales</taxon>
        <taxon>Orchidaceae</taxon>
        <taxon>Epidendroideae</taxon>
        <taxon>Malaxideae</taxon>
        <taxon>Dendrobiinae</taxon>
        <taxon>Dendrobium</taxon>
    </lineage>
</organism>
<comment type="caution">
    <text evidence="2">The sequence shown here is derived from an EMBL/GenBank/DDBJ whole genome shotgun (WGS) entry which is preliminary data.</text>
</comment>
<accession>A0A8T3BKN8</accession>
<dbReference type="Proteomes" id="UP000829196">
    <property type="component" value="Unassembled WGS sequence"/>
</dbReference>
<gene>
    <name evidence="2" type="ORF">KFK09_008428</name>
</gene>
<proteinExistence type="predicted"/>
<evidence type="ECO:0000256" key="1">
    <source>
        <dbReference type="SAM" id="MobiDB-lite"/>
    </source>
</evidence>
<evidence type="ECO:0000313" key="3">
    <source>
        <dbReference type="Proteomes" id="UP000829196"/>
    </source>
</evidence>
<reference evidence="2" key="1">
    <citation type="journal article" date="2022" name="Front. Genet.">
        <title>Chromosome-Scale Assembly of the Dendrobium nobile Genome Provides Insights Into the Molecular Mechanism of the Biosynthesis of the Medicinal Active Ingredient of Dendrobium.</title>
        <authorList>
            <person name="Xu Q."/>
            <person name="Niu S.-C."/>
            <person name="Li K.-L."/>
            <person name="Zheng P.-J."/>
            <person name="Zhang X.-J."/>
            <person name="Jia Y."/>
            <person name="Liu Y."/>
            <person name="Niu Y.-X."/>
            <person name="Yu L.-H."/>
            <person name="Chen D.-F."/>
            <person name="Zhang G.-Q."/>
        </authorList>
    </citation>
    <scope>NUCLEOTIDE SEQUENCE</scope>
    <source>
        <tissue evidence="2">Leaf</tissue>
    </source>
</reference>
<feature type="compositionally biased region" description="Basic and acidic residues" evidence="1">
    <location>
        <begin position="49"/>
        <end position="67"/>
    </location>
</feature>
<sequence>MKFSVGDALKAATAVLQSSRGIVIAIPYSIVTDSTTFFRHALNPSITAERREKEGRAKWASKIETKKLGTNTKLQPQPEMRDEKPLARIGIIK</sequence>
<keyword evidence="3" id="KW-1185">Reference proteome</keyword>
<name>A0A8T3BKN8_DENNO</name>
<evidence type="ECO:0000313" key="2">
    <source>
        <dbReference type="EMBL" id="KAI0515761.1"/>
    </source>
</evidence>
<dbReference type="EMBL" id="JAGYWB010000007">
    <property type="protein sequence ID" value="KAI0515761.1"/>
    <property type="molecule type" value="Genomic_DNA"/>
</dbReference>
<feature type="region of interest" description="Disordered" evidence="1">
    <location>
        <begin position="49"/>
        <end position="84"/>
    </location>
</feature>